<feature type="transmembrane region" description="Helical" evidence="8">
    <location>
        <begin position="261"/>
        <end position="281"/>
    </location>
</feature>
<feature type="transmembrane region" description="Helical" evidence="8">
    <location>
        <begin position="302"/>
        <end position="321"/>
    </location>
</feature>
<gene>
    <name evidence="8" type="primary">murJ</name>
    <name evidence="10" type="ORF">HMPREF1863_00080</name>
</gene>
<dbReference type="OrthoDB" id="9804143at2"/>
<evidence type="ECO:0000256" key="1">
    <source>
        <dbReference type="ARBA" id="ARBA00004651"/>
    </source>
</evidence>
<feature type="transmembrane region" description="Helical" evidence="8">
    <location>
        <begin position="373"/>
        <end position="393"/>
    </location>
</feature>
<dbReference type="Pfam" id="PF03023">
    <property type="entry name" value="MurJ"/>
    <property type="match status" value="1"/>
</dbReference>
<dbReference type="Proteomes" id="UP000070442">
    <property type="component" value="Unassembled WGS sequence"/>
</dbReference>
<evidence type="ECO:0000256" key="2">
    <source>
        <dbReference type="ARBA" id="ARBA00022475"/>
    </source>
</evidence>
<feature type="transmembrane region" description="Helical" evidence="8">
    <location>
        <begin position="440"/>
        <end position="460"/>
    </location>
</feature>
<keyword evidence="8 9" id="KW-0813">Transport</keyword>
<protein>
    <recommendedName>
        <fullName evidence="8">Probable lipid II flippase MurJ</fullName>
    </recommendedName>
</protein>
<evidence type="ECO:0000256" key="6">
    <source>
        <dbReference type="ARBA" id="ARBA00022989"/>
    </source>
</evidence>
<dbReference type="PANTHER" id="PTHR47019">
    <property type="entry name" value="LIPID II FLIPPASE MURJ"/>
    <property type="match status" value="1"/>
</dbReference>
<feature type="transmembrane region" description="Helical" evidence="8">
    <location>
        <begin position="152"/>
        <end position="172"/>
    </location>
</feature>
<organism evidence="10 11">
    <name type="scientific">Aedoeadaptatus coxii</name>
    <dbReference type="NCBI Taxonomy" id="755172"/>
    <lineage>
        <taxon>Bacteria</taxon>
        <taxon>Bacillati</taxon>
        <taxon>Bacillota</taxon>
        <taxon>Tissierellia</taxon>
        <taxon>Tissierellales</taxon>
        <taxon>Peptoniphilaceae</taxon>
        <taxon>Aedoeadaptatus</taxon>
    </lineage>
</organism>
<comment type="caution">
    <text evidence="10">The sequence shown here is derived from an EMBL/GenBank/DDBJ whole genome shotgun (WGS) entry which is preliminary data.</text>
</comment>
<keyword evidence="3 8" id="KW-0812">Transmembrane</keyword>
<dbReference type="CDD" id="cd13123">
    <property type="entry name" value="MATE_MurJ_like"/>
    <property type="match status" value="1"/>
</dbReference>
<keyword evidence="8 9" id="KW-0961">Cell wall biogenesis/degradation</keyword>
<dbReference type="PANTHER" id="PTHR47019:SF1">
    <property type="entry name" value="LIPID II FLIPPASE MURJ"/>
    <property type="match status" value="1"/>
</dbReference>
<evidence type="ECO:0000256" key="8">
    <source>
        <dbReference type="HAMAP-Rule" id="MF_02078"/>
    </source>
</evidence>
<feature type="transmembrane region" description="Helical" evidence="8">
    <location>
        <begin position="399"/>
        <end position="419"/>
    </location>
</feature>
<dbReference type="PIRSF" id="PIRSF002869">
    <property type="entry name" value="MviN"/>
    <property type="match status" value="1"/>
</dbReference>
<evidence type="ECO:0000256" key="7">
    <source>
        <dbReference type="ARBA" id="ARBA00023136"/>
    </source>
</evidence>
<keyword evidence="5 8" id="KW-0573">Peptidoglycan synthesis</keyword>
<dbReference type="UniPathway" id="UPA00219"/>
<dbReference type="GO" id="GO:0005886">
    <property type="term" value="C:plasma membrane"/>
    <property type="evidence" value="ECO:0007669"/>
    <property type="project" value="UniProtKB-SubCell"/>
</dbReference>
<dbReference type="GO" id="GO:0071555">
    <property type="term" value="P:cell wall organization"/>
    <property type="evidence" value="ECO:0007669"/>
    <property type="project" value="UniProtKB-UniRule"/>
</dbReference>
<dbReference type="HAMAP" id="MF_02078">
    <property type="entry name" value="MurJ_MviN"/>
    <property type="match status" value="1"/>
</dbReference>
<comment type="function">
    <text evidence="8 9">Involved in peptidoglycan biosynthesis. Transports lipid-linked peptidoglycan precursors from the inner to the outer leaflet of the cytoplasmic membrane.</text>
</comment>
<evidence type="ECO:0000256" key="5">
    <source>
        <dbReference type="ARBA" id="ARBA00022984"/>
    </source>
</evidence>
<dbReference type="GO" id="GO:0009252">
    <property type="term" value="P:peptidoglycan biosynthetic process"/>
    <property type="evidence" value="ECO:0007669"/>
    <property type="project" value="UniProtKB-UniRule"/>
</dbReference>
<feature type="transmembrane region" description="Helical" evidence="8">
    <location>
        <begin position="86"/>
        <end position="111"/>
    </location>
</feature>
<keyword evidence="7 8" id="KW-0472">Membrane</keyword>
<accession>A0A134AKX2</accession>
<dbReference type="AlphaFoldDB" id="A0A134AKX2"/>
<dbReference type="InterPro" id="IPR051050">
    <property type="entry name" value="Lipid_II_flippase_MurJ/MviN"/>
</dbReference>
<evidence type="ECO:0000256" key="9">
    <source>
        <dbReference type="PIRNR" id="PIRNR002869"/>
    </source>
</evidence>
<feature type="transmembrane region" description="Helical" evidence="8">
    <location>
        <begin position="221"/>
        <end position="241"/>
    </location>
</feature>
<evidence type="ECO:0000313" key="10">
    <source>
        <dbReference type="EMBL" id="KXB68368.1"/>
    </source>
</evidence>
<dbReference type="InterPro" id="IPR004268">
    <property type="entry name" value="MurJ"/>
</dbReference>
<sequence length="504" mass="54527">MQKTSILLMIITVGTKFFGLAREKALAHFFGTSDIANIFLIAFTLPMMVSNLISGSLAGGFIPVYTEINHEKGREEADGFTSHLTVMLAIAALALSLLTVIFAPALVRLLARGFHGSLFERTVYVTRLTSLSIVAMAVFSIFKAYLQIHNHFIVSIFHSVVMNSILILAMFLGRGGDITLLGLGILFAFTFQYIFFLPYIKKSGFHFRLKGYKENEGLKKLLILILPIFISTSVLEINNIVSKSLASTIVETGVPVINYATKIQGFVTGIVVTSIITVIYPQMAKLVEEEAGEELAHVFGRSLSLMAALILPATVGVVAFHEEIVRLLFQGGAFSAEDVAVTGKVLLYYGLGFLAIGLREIGIRIFYSKKKAAVPVINSVYMVVINIALNIILGKIFGLKGLAMGTLIALWVGGVGMLLHLKKSMSTLGIGAYGKNMAKILLASVAMGLAAKFAEGLLLGRLSPNISLLMAMAVGAAVYALLALLMGFEELEAVKSFITKKKQR</sequence>
<keyword evidence="4 8" id="KW-0133">Cell shape</keyword>
<evidence type="ECO:0000256" key="4">
    <source>
        <dbReference type="ARBA" id="ARBA00022960"/>
    </source>
</evidence>
<comment type="pathway">
    <text evidence="8">Cell wall biogenesis; peptidoglycan biosynthesis.</text>
</comment>
<comment type="subcellular location">
    <subcellularLocation>
        <location evidence="1 8">Cell membrane</location>
        <topology evidence="1 8">Multi-pass membrane protein</topology>
    </subcellularLocation>
</comment>
<evidence type="ECO:0000256" key="3">
    <source>
        <dbReference type="ARBA" id="ARBA00022692"/>
    </source>
</evidence>
<keyword evidence="11" id="KW-1185">Reference proteome</keyword>
<evidence type="ECO:0000313" key="11">
    <source>
        <dbReference type="Proteomes" id="UP000070442"/>
    </source>
</evidence>
<proteinExistence type="inferred from homology"/>
<keyword evidence="2 8" id="KW-1003">Cell membrane</keyword>
<comment type="similarity">
    <text evidence="8 9">Belongs to the MurJ/MviN family.</text>
</comment>
<feature type="transmembrane region" description="Helical" evidence="8">
    <location>
        <begin position="466"/>
        <end position="488"/>
    </location>
</feature>
<dbReference type="RefSeq" id="WP_068366078.1">
    <property type="nucleotide sequence ID" value="NZ_CAMQER010000017.1"/>
</dbReference>
<dbReference type="EMBL" id="LSDG01000002">
    <property type="protein sequence ID" value="KXB68368.1"/>
    <property type="molecule type" value="Genomic_DNA"/>
</dbReference>
<dbReference type="PRINTS" id="PR01806">
    <property type="entry name" value="VIRFACTRMVIN"/>
</dbReference>
<dbReference type="NCBIfam" id="TIGR01695">
    <property type="entry name" value="murJ_mviN"/>
    <property type="match status" value="1"/>
</dbReference>
<feature type="transmembrane region" description="Helical" evidence="8">
    <location>
        <begin position="178"/>
        <end position="200"/>
    </location>
</feature>
<keyword evidence="6 8" id="KW-1133">Transmembrane helix</keyword>
<feature type="transmembrane region" description="Helical" evidence="8">
    <location>
        <begin position="341"/>
        <end position="361"/>
    </location>
</feature>
<feature type="transmembrane region" description="Helical" evidence="8">
    <location>
        <begin position="35"/>
        <end position="65"/>
    </location>
</feature>
<dbReference type="GO" id="GO:0034204">
    <property type="term" value="P:lipid translocation"/>
    <property type="evidence" value="ECO:0007669"/>
    <property type="project" value="TreeGrafter"/>
</dbReference>
<dbReference type="GO" id="GO:0015648">
    <property type="term" value="F:lipid-linked peptidoglycan transporter activity"/>
    <property type="evidence" value="ECO:0007669"/>
    <property type="project" value="UniProtKB-UniRule"/>
</dbReference>
<dbReference type="PATRIC" id="fig|755172.3.peg.76"/>
<reference evidence="11" key="1">
    <citation type="submission" date="2016-01" db="EMBL/GenBank/DDBJ databases">
        <authorList>
            <person name="Mitreva M."/>
            <person name="Pepin K.H."/>
            <person name="Mihindukulasuriya K.A."/>
            <person name="Fulton R."/>
            <person name="Fronick C."/>
            <person name="O'Laughlin M."/>
            <person name="Miner T."/>
            <person name="Herter B."/>
            <person name="Rosa B.A."/>
            <person name="Cordes M."/>
            <person name="Tomlinson C."/>
            <person name="Wollam A."/>
            <person name="Palsikar V.B."/>
            <person name="Mardis E.R."/>
            <person name="Wilson R.K."/>
        </authorList>
    </citation>
    <scope>NUCLEOTIDE SEQUENCE [LARGE SCALE GENOMIC DNA]</scope>
    <source>
        <strain evidence="11">DNF00729</strain>
    </source>
</reference>
<dbReference type="STRING" id="755172.HMPREF1863_00080"/>
<name>A0A134AKX2_9FIRM</name>
<dbReference type="GO" id="GO:0008360">
    <property type="term" value="P:regulation of cell shape"/>
    <property type="evidence" value="ECO:0007669"/>
    <property type="project" value="UniProtKB-UniRule"/>
</dbReference>
<feature type="transmembrane region" description="Helical" evidence="8">
    <location>
        <begin position="123"/>
        <end position="145"/>
    </location>
</feature>